<dbReference type="InterPro" id="IPR043502">
    <property type="entry name" value="DNA/RNA_pol_sf"/>
</dbReference>
<dbReference type="InterPro" id="IPR012337">
    <property type="entry name" value="RNaseH-like_sf"/>
</dbReference>
<dbReference type="InterPro" id="IPR043128">
    <property type="entry name" value="Rev_trsase/Diguanyl_cyclase"/>
</dbReference>
<dbReference type="Gene3D" id="3.10.10.10">
    <property type="entry name" value="HIV Type 1 Reverse Transcriptase, subunit A, domain 1"/>
    <property type="match status" value="1"/>
</dbReference>
<dbReference type="GO" id="GO:0015074">
    <property type="term" value="P:DNA integration"/>
    <property type="evidence" value="ECO:0007669"/>
    <property type="project" value="InterPro"/>
</dbReference>
<evidence type="ECO:0000256" key="1">
    <source>
        <dbReference type="SAM" id="MobiDB-lite"/>
    </source>
</evidence>
<dbReference type="InterPro" id="IPR036397">
    <property type="entry name" value="RNaseH_sf"/>
</dbReference>
<evidence type="ECO:0000313" key="3">
    <source>
        <dbReference type="EMBL" id="PIK44569.1"/>
    </source>
</evidence>
<dbReference type="GO" id="GO:0003676">
    <property type="term" value="F:nucleic acid binding"/>
    <property type="evidence" value="ECO:0007669"/>
    <property type="project" value="InterPro"/>
</dbReference>
<dbReference type="InterPro" id="IPR001584">
    <property type="entry name" value="Integrase_cat-core"/>
</dbReference>
<dbReference type="STRING" id="307972.A0A2G8K9C1"/>
<dbReference type="InterPro" id="IPR008042">
    <property type="entry name" value="Retrotrans_Pao"/>
</dbReference>
<evidence type="ECO:0000259" key="2">
    <source>
        <dbReference type="PROSITE" id="PS50994"/>
    </source>
</evidence>
<dbReference type="SUPFAM" id="SSF56672">
    <property type="entry name" value="DNA/RNA polymerases"/>
    <property type="match status" value="1"/>
</dbReference>
<dbReference type="Pfam" id="PF03564">
    <property type="entry name" value="DUF1759"/>
    <property type="match status" value="1"/>
</dbReference>
<name>A0A2G8K9C1_STIJA</name>
<feature type="compositionally biased region" description="Basic and acidic residues" evidence="1">
    <location>
        <begin position="27"/>
        <end position="43"/>
    </location>
</feature>
<dbReference type="SUPFAM" id="SSF53098">
    <property type="entry name" value="Ribonuclease H-like"/>
    <property type="match status" value="1"/>
</dbReference>
<dbReference type="OrthoDB" id="8046937at2759"/>
<keyword evidence="4" id="KW-1185">Reference proteome</keyword>
<dbReference type="PROSITE" id="PS50994">
    <property type="entry name" value="INTEGRASE"/>
    <property type="match status" value="1"/>
</dbReference>
<dbReference type="CDD" id="cd01644">
    <property type="entry name" value="RT_pepA17"/>
    <property type="match status" value="1"/>
</dbReference>
<dbReference type="PANTHER" id="PTHR47331:SF1">
    <property type="entry name" value="GAG-LIKE PROTEIN"/>
    <property type="match status" value="1"/>
</dbReference>
<proteinExistence type="predicted"/>
<gene>
    <name evidence="3" type="ORF">BSL78_18566</name>
</gene>
<comment type="caution">
    <text evidence="3">The sequence shown here is derived from an EMBL/GenBank/DDBJ whole genome shotgun (WGS) entry which is preliminary data.</text>
</comment>
<dbReference type="Gene3D" id="3.30.70.270">
    <property type="match status" value="1"/>
</dbReference>
<dbReference type="Proteomes" id="UP000230750">
    <property type="component" value="Unassembled WGS sequence"/>
</dbReference>
<feature type="domain" description="Integrase catalytic" evidence="2">
    <location>
        <begin position="1120"/>
        <end position="1308"/>
    </location>
</feature>
<dbReference type="Gene3D" id="3.30.420.10">
    <property type="entry name" value="Ribonuclease H-like superfamily/Ribonuclease H"/>
    <property type="match status" value="1"/>
</dbReference>
<dbReference type="Pfam" id="PF05380">
    <property type="entry name" value="Peptidase_A17"/>
    <property type="match status" value="1"/>
</dbReference>
<sequence>MADVVSKFIAVKIEVERYVDLSRKGPERISEAPEGDEEKRLTDNDDNGIFTKNSNVSHCVSSKEVNDITDGNNSNVDMKNGEGLPHLSSNRYSSSCDSNYVFGFNELKLALELPKAEVFEFNGDPTDYWYFITNFEVNVASKLSGDAARLQYLLQLCKGKARFCIESCALLGDEGYESAKAILKRQFGQPHLILNSLMSKLVSRKSIKANDGESLWKLISEMQRCYVTLTQMGYVNDLNSTSNLLKIHSLLPVYLQTGWANVAQKIHESREPEFNDLLSYLTGQAEISSNMFGRNIGKSSSVVSDEKPRVKSNFMKGRSLKCFACDDDHRIFDCESFCNMSYNQRLDIVRTKRLCFRCLFPGHSVAKCRRDTVCTFCQSNKHNDLLHPPPNQENISVMSNTAVCGSNVFLRILPVTVTGNNGNRVHTLAILDSGSDTTLCSESLRKKLGVKGKPTSYTSSTVNGVEPKIGSTFDITVKGENESNDLSITALSVPKLPNSDDSVPSARDLNRWQHLKLIPWGDISRYNLELLIGADVPEAFWVMDERRGGTGDPYGVKTPLGWSVMGPTGFSGRSDRKNIHRISCCSNGEILSLLKSSWSVDDASIGEGDSVQDKRAKGILESTASLTSEGHYQIGLLWKDDYHFLPSNKPLAESRLRNIKRKLLRDNVMRQKYTETVEGYIAKGYAERVQGEGKAGNVWYLPHHPVVHPHKDKVRVVYDCAAKWRDTSLNSCLLKGPDTINSLVGVLHRFRQQRIALVADVEAMFHQVQVISEDRDVFRFLWWPGGNLESEPLEYRMTVHLFGATSSPACAGYALQRTARDNELHNQDIVDDLLASVDDPTVAIEVVERIRSILSKGGFRLTKWVSNDRAVLQSIPESERAPNLRNSLETLPTERTLGVSWNAENDNFLFNVSLPDKPFTRRGLLSISSSIFDPLGFAAPFVVIARCLLQDICRKGSDWDKPLTDEELVTWKKWLQNVPLLSSIQIPRWLQLDNAQRVQLHVFCDASQRGYAAVAYLRVIGADSEASCSFIQGKAKVSPMKPVSIPRLELMGAVLAVTLYTSIKQEIRFDLDDVIFWTDSMIVLGYIRNEDKRFKTFVANRVSKIHDLSSPNQWRHVGSKENQPMMARGLISRFSSWTNFVGVDYFGPFEAKRGRSTVKRFGCIFTCLSSRAVHLEVCESLDADSFLNAFRRFVARRGQPVKIFSDNGSNFQAGEKELRNAFKAMNKDDVEAFFHSKGCEWHFNPPTASHFGGAWERLIRSVRRILRGVLRQQTVTDEVLTTVLLRLNLFSTQDLSLTSPQIQKMRSLLLRTTAFDETWA</sequence>
<protein>
    <recommendedName>
        <fullName evidence="2">Integrase catalytic domain-containing protein</fullName>
    </recommendedName>
</protein>
<evidence type="ECO:0000313" key="4">
    <source>
        <dbReference type="Proteomes" id="UP000230750"/>
    </source>
</evidence>
<dbReference type="InterPro" id="IPR005312">
    <property type="entry name" value="DUF1759"/>
</dbReference>
<accession>A0A2G8K9C1</accession>
<feature type="region of interest" description="Disordered" evidence="1">
    <location>
        <begin position="27"/>
        <end position="48"/>
    </location>
</feature>
<reference evidence="3 4" key="1">
    <citation type="journal article" date="2017" name="PLoS Biol.">
        <title>The sea cucumber genome provides insights into morphological evolution and visceral regeneration.</title>
        <authorList>
            <person name="Zhang X."/>
            <person name="Sun L."/>
            <person name="Yuan J."/>
            <person name="Sun Y."/>
            <person name="Gao Y."/>
            <person name="Zhang L."/>
            <person name="Li S."/>
            <person name="Dai H."/>
            <person name="Hamel J.F."/>
            <person name="Liu C."/>
            <person name="Yu Y."/>
            <person name="Liu S."/>
            <person name="Lin W."/>
            <person name="Guo K."/>
            <person name="Jin S."/>
            <person name="Xu P."/>
            <person name="Storey K.B."/>
            <person name="Huan P."/>
            <person name="Zhang T."/>
            <person name="Zhou Y."/>
            <person name="Zhang J."/>
            <person name="Lin C."/>
            <person name="Li X."/>
            <person name="Xing L."/>
            <person name="Huo D."/>
            <person name="Sun M."/>
            <person name="Wang L."/>
            <person name="Mercier A."/>
            <person name="Li F."/>
            <person name="Yang H."/>
            <person name="Xiang J."/>
        </authorList>
    </citation>
    <scope>NUCLEOTIDE SEQUENCE [LARGE SCALE GENOMIC DNA]</scope>
    <source>
        <strain evidence="3">Shaxun</strain>
        <tissue evidence="3">Muscle</tissue>
    </source>
</reference>
<organism evidence="3 4">
    <name type="scientific">Stichopus japonicus</name>
    <name type="common">Sea cucumber</name>
    <dbReference type="NCBI Taxonomy" id="307972"/>
    <lineage>
        <taxon>Eukaryota</taxon>
        <taxon>Metazoa</taxon>
        <taxon>Echinodermata</taxon>
        <taxon>Eleutherozoa</taxon>
        <taxon>Echinozoa</taxon>
        <taxon>Holothuroidea</taxon>
        <taxon>Aspidochirotacea</taxon>
        <taxon>Aspidochirotida</taxon>
        <taxon>Stichopodidae</taxon>
        <taxon>Apostichopus</taxon>
    </lineage>
</organism>
<dbReference type="PANTHER" id="PTHR47331">
    <property type="entry name" value="PHD-TYPE DOMAIN-CONTAINING PROTEIN"/>
    <property type="match status" value="1"/>
</dbReference>
<dbReference type="EMBL" id="MRZV01000769">
    <property type="protein sequence ID" value="PIK44569.1"/>
    <property type="molecule type" value="Genomic_DNA"/>
</dbReference>